<evidence type="ECO:0000256" key="9">
    <source>
        <dbReference type="ARBA" id="ARBA00022792"/>
    </source>
</evidence>
<dbReference type="PANTHER" id="PTHR46552">
    <property type="entry name" value="NADH-UBIQUINONE OXIDOREDUCTASE CHAIN 2"/>
    <property type="match status" value="1"/>
</dbReference>
<evidence type="ECO:0000256" key="2">
    <source>
        <dbReference type="ARBA" id="ARBA00004448"/>
    </source>
</evidence>
<evidence type="ECO:0000256" key="12">
    <source>
        <dbReference type="ARBA" id="ARBA00022989"/>
    </source>
</evidence>
<name>A0A7G7MTL2_9CUCU</name>
<dbReference type="GO" id="GO:0006120">
    <property type="term" value="P:mitochondrial electron transport, NADH to ubiquinone"/>
    <property type="evidence" value="ECO:0007669"/>
    <property type="project" value="InterPro"/>
</dbReference>
<evidence type="ECO:0000256" key="5">
    <source>
        <dbReference type="ARBA" id="ARBA00021008"/>
    </source>
</evidence>
<proteinExistence type="inferred from homology"/>
<feature type="transmembrane region" description="Helical" evidence="18">
    <location>
        <begin position="269"/>
        <end position="289"/>
    </location>
</feature>
<evidence type="ECO:0000256" key="7">
    <source>
        <dbReference type="ARBA" id="ARBA00022660"/>
    </source>
</evidence>
<dbReference type="EC" id="7.1.1.2" evidence="4 18"/>
<evidence type="ECO:0000256" key="4">
    <source>
        <dbReference type="ARBA" id="ARBA00012944"/>
    </source>
</evidence>
<keyword evidence="10 18" id="KW-1278">Translocase</keyword>
<keyword evidence="8 18" id="KW-0812">Transmembrane</keyword>
<evidence type="ECO:0000256" key="18">
    <source>
        <dbReference type="RuleBase" id="RU003403"/>
    </source>
</evidence>
<feature type="transmembrane region" description="Helical" evidence="18">
    <location>
        <begin position="118"/>
        <end position="141"/>
    </location>
</feature>
<evidence type="ECO:0000256" key="14">
    <source>
        <dbReference type="ARBA" id="ARBA00023075"/>
    </source>
</evidence>
<keyword evidence="12 18" id="KW-1133">Transmembrane helix</keyword>
<comment type="subcellular location">
    <subcellularLocation>
        <location evidence="2 18">Mitochondrion inner membrane</location>
        <topology evidence="2 18">Multi-pass membrane protein</topology>
    </subcellularLocation>
</comment>
<keyword evidence="9 18" id="KW-0999">Mitochondrion inner membrane</keyword>
<evidence type="ECO:0000256" key="13">
    <source>
        <dbReference type="ARBA" id="ARBA00023027"/>
    </source>
</evidence>
<comment type="catalytic activity">
    <reaction evidence="17 18">
        <text>a ubiquinone + NADH + 5 H(+)(in) = a ubiquinol + NAD(+) + 4 H(+)(out)</text>
        <dbReference type="Rhea" id="RHEA:29091"/>
        <dbReference type="Rhea" id="RHEA-COMP:9565"/>
        <dbReference type="Rhea" id="RHEA-COMP:9566"/>
        <dbReference type="ChEBI" id="CHEBI:15378"/>
        <dbReference type="ChEBI" id="CHEBI:16389"/>
        <dbReference type="ChEBI" id="CHEBI:17976"/>
        <dbReference type="ChEBI" id="CHEBI:57540"/>
        <dbReference type="ChEBI" id="CHEBI:57945"/>
        <dbReference type="EC" id="7.1.1.2"/>
    </reaction>
</comment>
<comment type="function">
    <text evidence="1">Core subunit of the mitochondrial membrane respiratory chain NADH dehydrogenase (Complex I) that is believed to belong to the minimal assembly required for catalysis. Complex I functions in the transfer of electrons from NADH to the respiratory chain. The immediate electron acceptor for the enzyme is believed to be ubiquinone.</text>
</comment>
<evidence type="ECO:0000256" key="17">
    <source>
        <dbReference type="ARBA" id="ARBA00049551"/>
    </source>
</evidence>
<feature type="transmembrane region" description="Helical" evidence="18">
    <location>
        <begin position="237"/>
        <end position="257"/>
    </location>
</feature>
<evidence type="ECO:0000256" key="15">
    <source>
        <dbReference type="ARBA" id="ARBA00023128"/>
    </source>
</evidence>
<feature type="domain" description="NADH:quinone oxidoreductase/Mrp antiporter transmembrane" evidence="19">
    <location>
        <begin position="22"/>
        <end position="284"/>
    </location>
</feature>
<dbReference type="GO" id="GO:0005743">
    <property type="term" value="C:mitochondrial inner membrane"/>
    <property type="evidence" value="ECO:0007669"/>
    <property type="project" value="UniProtKB-SubCell"/>
</dbReference>
<evidence type="ECO:0000256" key="8">
    <source>
        <dbReference type="ARBA" id="ARBA00022692"/>
    </source>
</evidence>
<keyword evidence="11 18" id="KW-0249">Electron transport</keyword>
<evidence type="ECO:0000256" key="11">
    <source>
        <dbReference type="ARBA" id="ARBA00022982"/>
    </source>
</evidence>
<sequence>MKMYKILFINSMILGTLITMSAYSWMSMWMGLEINLLSIIPLMNKHKNIYPSESAMKYFITQTMASSIMLFSIIMMSNKSEFIPQNLDFTFLLMMNSAILTKMGAAPFHFWFPEVMEGLNWFNCFLILTWQKIAPMIIFMYNCNMMIFTSWIIIISSMISSILGLNQISLRKILTYSSINHISWMLASMLNSQMIWIIYFLTYFIISFNIITIFYMWNIYYINQLINMMNYNMMIKLTFNLNFLSLGGLPPFLGFLPKWMTIHNLISNNFYMISLILIIFTLITLFYYLRIMFSSLLILNKENIKYPNSYLNNFFLFFSNLISLSGLVICTQIFSFY</sequence>
<feature type="transmembrane region" description="Helical" evidence="18">
    <location>
        <begin position="310"/>
        <end position="334"/>
    </location>
</feature>
<evidence type="ECO:0000256" key="3">
    <source>
        <dbReference type="ARBA" id="ARBA00007012"/>
    </source>
</evidence>
<keyword evidence="7 18" id="KW-0679">Respiratory chain</keyword>
<dbReference type="InterPro" id="IPR050175">
    <property type="entry name" value="Complex_I_Subunit_2"/>
</dbReference>
<evidence type="ECO:0000256" key="1">
    <source>
        <dbReference type="ARBA" id="ARBA00003257"/>
    </source>
</evidence>
<keyword evidence="13 18" id="KW-0520">NAD</keyword>
<evidence type="ECO:0000259" key="19">
    <source>
        <dbReference type="Pfam" id="PF00361"/>
    </source>
</evidence>
<evidence type="ECO:0000313" key="20">
    <source>
        <dbReference type="EMBL" id="QNG56171.1"/>
    </source>
</evidence>
<dbReference type="AlphaFoldDB" id="A0A7G7MTL2"/>
<keyword evidence="14 18" id="KW-0830">Ubiquinone</keyword>
<evidence type="ECO:0000256" key="6">
    <source>
        <dbReference type="ARBA" id="ARBA00022448"/>
    </source>
</evidence>
<evidence type="ECO:0000256" key="10">
    <source>
        <dbReference type="ARBA" id="ARBA00022967"/>
    </source>
</evidence>
<keyword evidence="6" id="KW-0813">Transport</keyword>
<dbReference type="InterPro" id="IPR001750">
    <property type="entry name" value="ND/Mrp_TM"/>
</dbReference>
<geneLocation type="mitochondrion" evidence="20"/>
<feature type="transmembrane region" description="Helical" evidence="18">
    <location>
        <begin position="194"/>
        <end position="217"/>
    </location>
</feature>
<feature type="transmembrane region" description="Helical" evidence="18">
    <location>
        <begin position="148"/>
        <end position="168"/>
    </location>
</feature>
<reference evidence="20" key="1">
    <citation type="journal article" date="2020" name="Syst. Entomol.">
        <title>A comprehensive phylogeny of flat bark beetles (Coleoptera: Cucujidae) with a revised classification and a new South American genus.</title>
        <authorList>
            <person name="Jin M."/>
            <person name="Zwick A."/>
            <person name="Slipinski A."/>
            <person name="Marris J.W.M."/>
            <person name="Thomas M.C."/>
            <person name="Pang H."/>
        </authorList>
    </citation>
    <scope>NUCLEOTIDE SEQUENCE</scope>
</reference>
<dbReference type="PRINTS" id="PR01436">
    <property type="entry name" value="NADHDHGNASE2"/>
</dbReference>
<organism evidence="20">
    <name type="scientific">Cucujus sp. MJ-2020</name>
    <dbReference type="NCBI Taxonomy" id="2762519"/>
    <lineage>
        <taxon>Eukaryota</taxon>
        <taxon>Metazoa</taxon>
        <taxon>Ecdysozoa</taxon>
        <taxon>Arthropoda</taxon>
        <taxon>Hexapoda</taxon>
        <taxon>Insecta</taxon>
        <taxon>Pterygota</taxon>
        <taxon>Neoptera</taxon>
        <taxon>Endopterygota</taxon>
        <taxon>Coleoptera</taxon>
        <taxon>Polyphaga</taxon>
        <taxon>Cucujiformia</taxon>
        <taxon>Cucujidae</taxon>
        <taxon>Cucujus</taxon>
    </lineage>
</organism>
<dbReference type="Pfam" id="PF00361">
    <property type="entry name" value="Proton_antipo_M"/>
    <property type="match status" value="1"/>
</dbReference>
<dbReference type="InterPro" id="IPR003917">
    <property type="entry name" value="NADH_UbQ_OxRdtase_chain2"/>
</dbReference>
<dbReference type="PANTHER" id="PTHR46552:SF1">
    <property type="entry name" value="NADH-UBIQUINONE OXIDOREDUCTASE CHAIN 2"/>
    <property type="match status" value="1"/>
</dbReference>
<accession>A0A7G7MTL2</accession>
<keyword evidence="15 18" id="KW-0496">Mitochondrion</keyword>
<dbReference type="EMBL" id="MK614510">
    <property type="protein sequence ID" value="QNG56171.1"/>
    <property type="molecule type" value="Genomic_DNA"/>
</dbReference>
<feature type="transmembrane region" description="Helical" evidence="18">
    <location>
        <begin position="7"/>
        <end position="26"/>
    </location>
</feature>
<protein>
    <recommendedName>
        <fullName evidence="5 18">NADH-ubiquinone oxidoreductase chain 2</fullName>
        <ecNumber evidence="4 18">7.1.1.2</ecNumber>
    </recommendedName>
</protein>
<keyword evidence="16 18" id="KW-0472">Membrane</keyword>
<feature type="transmembrane region" description="Helical" evidence="18">
    <location>
        <begin position="89"/>
        <end position="112"/>
    </location>
</feature>
<feature type="transmembrane region" description="Helical" evidence="18">
    <location>
        <begin position="58"/>
        <end position="77"/>
    </location>
</feature>
<comment type="function">
    <text evidence="18">Core subunit of the mitochondrial membrane respiratory chain NADH dehydrogenase (Complex I) which catalyzes electron transfer from NADH through the respiratory chain, using ubiquinone as an electron acceptor. Essential for the catalytic activity and assembly of complex I.</text>
</comment>
<gene>
    <name evidence="20" type="primary">nad2</name>
</gene>
<dbReference type="GO" id="GO:0008137">
    <property type="term" value="F:NADH dehydrogenase (ubiquinone) activity"/>
    <property type="evidence" value="ECO:0007669"/>
    <property type="project" value="UniProtKB-EC"/>
</dbReference>
<comment type="similarity">
    <text evidence="3 18">Belongs to the complex I subunit 2 family.</text>
</comment>
<evidence type="ECO:0000256" key="16">
    <source>
        <dbReference type="ARBA" id="ARBA00023136"/>
    </source>
</evidence>